<sequence>MANEAMSSNNKIGSNLKKLRAQKGYSLERVARLAELSLNTVVRLESGVNKNPTIKTLTKIARTLDMSVDDLIK</sequence>
<dbReference type="AlphaFoldDB" id="A0A2M7W2G3"/>
<dbReference type="InterPro" id="IPR010982">
    <property type="entry name" value="Lambda_DNA-bd_dom_sf"/>
</dbReference>
<comment type="caution">
    <text evidence="3">The sequence shown here is derived from an EMBL/GenBank/DDBJ whole genome shotgun (WGS) entry which is preliminary data.</text>
</comment>
<dbReference type="SMART" id="SM00530">
    <property type="entry name" value="HTH_XRE"/>
    <property type="match status" value="1"/>
</dbReference>
<dbReference type="PROSITE" id="PS50943">
    <property type="entry name" value="HTH_CROC1"/>
    <property type="match status" value="1"/>
</dbReference>
<feature type="domain" description="HTH cro/C1-type" evidence="2">
    <location>
        <begin position="16"/>
        <end position="71"/>
    </location>
</feature>
<dbReference type="PANTHER" id="PTHR46797">
    <property type="entry name" value="HTH-TYPE TRANSCRIPTIONAL REGULATOR"/>
    <property type="match status" value="1"/>
</dbReference>
<dbReference type="GO" id="GO:0005829">
    <property type="term" value="C:cytosol"/>
    <property type="evidence" value="ECO:0007669"/>
    <property type="project" value="TreeGrafter"/>
</dbReference>
<dbReference type="InterPro" id="IPR050807">
    <property type="entry name" value="TransReg_Diox_bact_type"/>
</dbReference>
<evidence type="ECO:0000259" key="2">
    <source>
        <dbReference type="PROSITE" id="PS50943"/>
    </source>
</evidence>
<dbReference type="GO" id="GO:0003700">
    <property type="term" value="F:DNA-binding transcription factor activity"/>
    <property type="evidence" value="ECO:0007669"/>
    <property type="project" value="TreeGrafter"/>
</dbReference>
<proteinExistence type="predicted"/>
<dbReference type="SUPFAM" id="SSF47413">
    <property type="entry name" value="lambda repressor-like DNA-binding domains"/>
    <property type="match status" value="1"/>
</dbReference>
<dbReference type="Proteomes" id="UP000228952">
    <property type="component" value="Unassembled WGS sequence"/>
</dbReference>
<evidence type="ECO:0000313" key="3">
    <source>
        <dbReference type="EMBL" id="PJA14796.1"/>
    </source>
</evidence>
<dbReference type="InterPro" id="IPR001387">
    <property type="entry name" value="Cro/C1-type_HTH"/>
</dbReference>
<accession>A0A2M7W2G3</accession>
<dbReference type="GO" id="GO:0003677">
    <property type="term" value="F:DNA binding"/>
    <property type="evidence" value="ECO:0007669"/>
    <property type="project" value="UniProtKB-KW"/>
</dbReference>
<dbReference type="Gene3D" id="1.10.260.40">
    <property type="entry name" value="lambda repressor-like DNA-binding domains"/>
    <property type="match status" value="1"/>
</dbReference>
<protein>
    <submittedName>
        <fullName evidence="3">DNA-binding protein</fullName>
    </submittedName>
</protein>
<reference evidence="4" key="1">
    <citation type="submission" date="2017-09" db="EMBL/GenBank/DDBJ databases">
        <title>Depth-based differentiation of microbial function through sediment-hosted aquifers and enrichment of novel symbionts in the deep terrestrial subsurface.</title>
        <authorList>
            <person name="Probst A.J."/>
            <person name="Ladd B."/>
            <person name="Jarett J.K."/>
            <person name="Geller-Mcgrath D.E."/>
            <person name="Sieber C.M.K."/>
            <person name="Emerson J.B."/>
            <person name="Anantharaman K."/>
            <person name="Thomas B.C."/>
            <person name="Malmstrom R."/>
            <person name="Stieglmeier M."/>
            <person name="Klingl A."/>
            <person name="Woyke T."/>
            <person name="Ryan C.M."/>
            <person name="Banfield J.F."/>
        </authorList>
    </citation>
    <scope>NUCLEOTIDE SEQUENCE [LARGE SCALE GENOMIC DNA]</scope>
</reference>
<evidence type="ECO:0000256" key="1">
    <source>
        <dbReference type="ARBA" id="ARBA00023125"/>
    </source>
</evidence>
<keyword evidence="1 3" id="KW-0238">DNA-binding</keyword>
<evidence type="ECO:0000313" key="4">
    <source>
        <dbReference type="Proteomes" id="UP000228952"/>
    </source>
</evidence>
<name>A0A2M7W2G3_9BACT</name>
<dbReference type="EMBL" id="PFQB01000037">
    <property type="protein sequence ID" value="PJA14796.1"/>
    <property type="molecule type" value="Genomic_DNA"/>
</dbReference>
<dbReference type="PANTHER" id="PTHR46797:SF1">
    <property type="entry name" value="METHYLPHOSPHONATE SYNTHASE"/>
    <property type="match status" value="1"/>
</dbReference>
<dbReference type="CDD" id="cd00093">
    <property type="entry name" value="HTH_XRE"/>
    <property type="match status" value="1"/>
</dbReference>
<gene>
    <name evidence="3" type="ORF">COX64_01595</name>
</gene>
<organism evidence="3 4">
    <name type="scientific">Candidatus Dojkabacteria bacterium CG_4_10_14_0_2_um_filter_Dojkabacteria_WS6_41_15</name>
    <dbReference type="NCBI Taxonomy" id="2014249"/>
    <lineage>
        <taxon>Bacteria</taxon>
        <taxon>Candidatus Dojkabacteria</taxon>
    </lineage>
</organism>
<dbReference type="Pfam" id="PF01381">
    <property type="entry name" value="HTH_3"/>
    <property type="match status" value="1"/>
</dbReference>